<name>A0AAN8Y3G1_SOLBU</name>
<proteinExistence type="predicted"/>
<organism evidence="1 2">
    <name type="scientific">Solanum bulbocastanum</name>
    <name type="common">Wild potato</name>
    <dbReference type="NCBI Taxonomy" id="147425"/>
    <lineage>
        <taxon>Eukaryota</taxon>
        <taxon>Viridiplantae</taxon>
        <taxon>Streptophyta</taxon>
        <taxon>Embryophyta</taxon>
        <taxon>Tracheophyta</taxon>
        <taxon>Spermatophyta</taxon>
        <taxon>Magnoliopsida</taxon>
        <taxon>eudicotyledons</taxon>
        <taxon>Gunneridae</taxon>
        <taxon>Pentapetalae</taxon>
        <taxon>asterids</taxon>
        <taxon>lamiids</taxon>
        <taxon>Solanales</taxon>
        <taxon>Solanaceae</taxon>
        <taxon>Solanoideae</taxon>
        <taxon>Solaneae</taxon>
        <taxon>Solanum</taxon>
    </lineage>
</organism>
<reference evidence="1 2" key="1">
    <citation type="submission" date="2024-02" db="EMBL/GenBank/DDBJ databases">
        <title>de novo genome assembly of Solanum bulbocastanum strain 11H21.</title>
        <authorList>
            <person name="Hosaka A.J."/>
        </authorList>
    </citation>
    <scope>NUCLEOTIDE SEQUENCE [LARGE SCALE GENOMIC DNA]</scope>
    <source>
        <tissue evidence="1">Young leaves</tissue>
    </source>
</reference>
<keyword evidence="2" id="KW-1185">Reference proteome</keyword>
<accession>A0AAN8Y3G1</accession>
<protein>
    <submittedName>
        <fullName evidence="1">Uncharacterized protein</fullName>
    </submittedName>
</protein>
<comment type="caution">
    <text evidence="1">The sequence shown here is derived from an EMBL/GenBank/DDBJ whole genome shotgun (WGS) entry which is preliminary data.</text>
</comment>
<evidence type="ECO:0000313" key="2">
    <source>
        <dbReference type="Proteomes" id="UP001371456"/>
    </source>
</evidence>
<dbReference type="Proteomes" id="UP001371456">
    <property type="component" value="Unassembled WGS sequence"/>
</dbReference>
<gene>
    <name evidence="1" type="ORF">RDI58_024552</name>
</gene>
<dbReference type="EMBL" id="JBANQN010000010">
    <property type="protein sequence ID" value="KAK6777834.1"/>
    <property type="molecule type" value="Genomic_DNA"/>
</dbReference>
<evidence type="ECO:0000313" key="1">
    <source>
        <dbReference type="EMBL" id="KAK6777834.1"/>
    </source>
</evidence>
<dbReference type="AlphaFoldDB" id="A0AAN8Y3G1"/>
<sequence length="260" mass="28268">MIKEYVADMMREKKLGVVLDNLPLYCTNCKNQGHEDADCRLMIQENKRGEGNHDDIGLQDDKTNKLEQLQDNASNVNGTLNINSLQYLTTENSGDTRLVLVVQRLMQEELLVPRTKVQEGFLVPGQITAKDIKKIGLQENTTNLKAFVVASQVASGKLLTEDNAINTAATFVAQIKELGQSNTVDKAGVTIDVGAQIGSPRASQIKPHVSSKLNMVNSHALPIVSISEVTSTNNLITSSGQKGTDVQKVSVGDKELLDVL</sequence>